<accession>A0AAD6D5L9</accession>
<reference evidence="2 3" key="1">
    <citation type="journal article" date="2023" name="IMA Fungus">
        <title>Comparative genomic study of the Penicillium genus elucidates a diverse pangenome and 15 lateral gene transfer events.</title>
        <authorList>
            <person name="Petersen C."/>
            <person name="Sorensen T."/>
            <person name="Nielsen M.R."/>
            <person name="Sondergaard T.E."/>
            <person name="Sorensen J.L."/>
            <person name="Fitzpatrick D.A."/>
            <person name="Frisvad J.C."/>
            <person name="Nielsen K.L."/>
        </authorList>
    </citation>
    <scope>NUCLEOTIDE SEQUENCE [LARGE SCALE GENOMIC DNA]</scope>
    <source>
        <strain evidence="2 3">IBT 35679</strain>
    </source>
</reference>
<dbReference type="AlphaFoldDB" id="A0AAD6D5L9"/>
<keyword evidence="1" id="KW-0732">Signal</keyword>
<protein>
    <submittedName>
        <fullName evidence="2">Uncharacterized protein</fullName>
    </submittedName>
</protein>
<evidence type="ECO:0000256" key="1">
    <source>
        <dbReference type="SAM" id="SignalP"/>
    </source>
</evidence>
<evidence type="ECO:0000313" key="2">
    <source>
        <dbReference type="EMBL" id="KAJ5556433.1"/>
    </source>
</evidence>
<keyword evidence="3" id="KW-1185">Reference proteome</keyword>
<proteinExistence type="predicted"/>
<feature type="signal peptide" evidence="1">
    <location>
        <begin position="1"/>
        <end position="18"/>
    </location>
</feature>
<gene>
    <name evidence="2" type="ORF">N7494_000348</name>
</gene>
<organism evidence="2 3">
    <name type="scientific">Penicillium frequentans</name>
    <dbReference type="NCBI Taxonomy" id="3151616"/>
    <lineage>
        <taxon>Eukaryota</taxon>
        <taxon>Fungi</taxon>
        <taxon>Dikarya</taxon>
        <taxon>Ascomycota</taxon>
        <taxon>Pezizomycotina</taxon>
        <taxon>Eurotiomycetes</taxon>
        <taxon>Eurotiomycetidae</taxon>
        <taxon>Eurotiales</taxon>
        <taxon>Aspergillaceae</taxon>
        <taxon>Penicillium</taxon>
    </lineage>
</organism>
<sequence length="115" mass="11869">MMSKTIAVIAAMAVAATANPTIGYAGYFYTNCTVPSIDAANAYAGSCVNVEDFPIKSFTAYVESGSCADGTSAVFNTYTAAGCGDSDLSETVSVTTEKQCFEADATLYSIMAECV</sequence>
<name>A0AAD6D5L9_9EURO</name>
<dbReference type="Proteomes" id="UP001220324">
    <property type="component" value="Unassembled WGS sequence"/>
</dbReference>
<comment type="caution">
    <text evidence="2">The sequence shown here is derived from an EMBL/GenBank/DDBJ whole genome shotgun (WGS) entry which is preliminary data.</text>
</comment>
<evidence type="ECO:0000313" key="3">
    <source>
        <dbReference type="Proteomes" id="UP001220324"/>
    </source>
</evidence>
<dbReference type="EMBL" id="JAQIZZ010000001">
    <property type="protein sequence ID" value="KAJ5556433.1"/>
    <property type="molecule type" value="Genomic_DNA"/>
</dbReference>
<feature type="chain" id="PRO_5042123558" evidence="1">
    <location>
        <begin position="19"/>
        <end position="115"/>
    </location>
</feature>